<gene>
    <name evidence="1" type="ORF">B5M47_00205</name>
</gene>
<dbReference type="AlphaFoldDB" id="A0A1W9NZN6"/>
<reference evidence="2" key="1">
    <citation type="submission" date="2017-03" db="EMBL/GenBank/DDBJ databases">
        <title>Novel pathways for hydrocarbon cycling and metabolic interdependencies in hydrothermal sediment communities.</title>
        <authorList>
            <person name="Dombrowski N."/>
            <person name="Seitz K."/>
            <person name="Teske A."/>
            <person name="Baker B."/>
        </authorList>
    </citation>
    <scope>NUCLEOTIDE SEQUENCE [LARGE SCALE GENOMIC DNA]</scope>
</reference>
<comment type="caution">
    <text evidence="1">The sequence shown here is derived from an EMBL/GenBank/DDBJ whole genome shotgun (WGS) entry which is preliminary data.</text>
</comment>
<dbReference type="EMBL" id="MZGJ01000001">
    <property type="protein sequence ID" value="OQX51605.1"/>
    <property type="molecule type" value="Genomic_DNA"/>
</dbReference>
<dbReference type="Proteomes" id="UP000192520">
    <property type="component" value="Unassembled WGS sequence"/>
</dbReference>
<dbReference type="STRING" id="1968527.B5M47_00205"/>
<organism evidence="1 2">
    <name type="scientific">candidate division CPR3 bacterium 4484_211</name>
    <dbReference type="NCBI Taxonomy" id="1968527"/>
    <lineage>
        <taxon>Bacteria</taxon>
        <taxon>Bacteria division CPR3</taxon>
    </lineage>
</organism>
<protein>
    <submittedName>
        <fullName evidence="1">Uncharacterized protein</fullName>
    </submittedName>
</protein>
<proteinExistence type="predicted"/>
<evidence type="ECO:0000313" key="1">
    <source>
        <dbReference type="EMBL" id="OQX51605.1"/>
    </source>
</evidence>
<evidence type="ECO:0000313" key="2">
    <source>
        <dbReference type="Proteomes" id="UP000192520"/>
    </source>
</evidence>
<sequence>MKLPNASPTQKFLDILDIKDDILVLKGPRFCMVLETTALNFDLLSEKEQDAAIYAYANFVNSLRHPLQVVIKTRQVNIDNYLKFLEEQEKIQPSEALRSQINSYIKFIRQLVIENVILNKRFFIVIPYQEVGISKGSLFDPLLALIPFLKKPAEASYDQASFQRAKDSFEKREQEITWHFRRLGIEIKRLNTTELVKLFFEIYHPETESQQAFLEDAEGYLTPLVKPALT</sequence>
<accession>A0A1W9NZN6</accession>
<name>A0A1W9NZN6_UNCC3</name>